<dbReference type="Proteomes" id="UP001305521">
    <property type="component" value="Chromosome"/>
</dbReference>
<proteinExistence type="predicted"/>
<feature type="chain" id="PRO_5047314019" evidence="1">
    <location>
        <begin position="23"/>
        <end position="125"/>
    </location>
</feature>
<keyword evidence="3" id="KW-1185">Reference proteome</keyword>
<protein>
    <submittedName>
        <fullName evidence="2">Uncharacterized protein</fullName>
    </submittedName>
</protein>
<reference evidence="2 3" key="1">
    <citation type="submission" date="2023-11" db="EMBL/GenBank/DDBJ databases">
        <title>Arctic aerobic anoxygenic photoheterotroph Sediminicoccus rosea KRV36 adapts its photosynthesis to long days of polar summer.</title>
        <authorList>
            <person name="Tomasch J."/>
            <person name="Kopejtka K."/>
            <person name="Bily T."/>
            <person name="Gardiner A.T."/>
            <person name="Gardian Z."/>
            <person name="Shivaramu S."/>
            <person name="Koblizek M."/>
            <person name="Engelhardt F."/>
            <person name="Kaftan D."/>
        </authorList>
    </citation>
    <scope>NUCLEOTIDE SEQUENCE [LARGE SCALE GENOMIC DNA]</scope>
    <source>
        <strain evidence="2 3">R-30</strain>
    </source>
</reference>
<organism evidence="2 3">
    <name type="scientific">Sediminicoccus rosea</name>
    <dbReference type="NCBI Taxonomy" id="1225128"/>
    <lineage>
        <taxon>Bacteria</taxon>
        <taxon>Pseudomonadati</taxon>
        <taxon>Pseudomonadota</taxon>
        <taxon>Alphaproteobacteria</taxon>
        <taxon>Acetobacterales</taxon>
        <taxon>Roseomonadaceae</taxon>
        <taxon>Sediminicoccus</taxon>
    </lineage>
</organism>
<evidence type="ECO:0000313" key="2">
    <source>
        <dbReference type="EMBL" id="WPB86974.1"/>
    </source>
</evidence>
<sequence length="125" mass="12918">MLRATAVLGLTLGLFAGTAAQAQTGPGRGDCISNGMVRLGAFTAEPVVTERGVDPNAFAYAVTLRATQPLGSVIVILRIVSSAVMTSEVELPVGQDVRVALGRRSGPRIPDAELRSSLRVACTLA</sequence>
<evidence type="ECO:0000313" key="3">
    <source>
        <dbReference type="Proteomes" id="UP001305521"/>
    </source>
</evidence>
<name>A0ABZ0PML7_9PROT</name>
<evidence type="ECO:0000256" key="1">
    <source>
        <dbReference type="SAM" id="SignalP"/>
    </source>
</evidence>
<keyword evidence="1" id="KW-0732">Signal</keyword>
<feature type="signal peptide" evidence="1">
    <location>
        <begin position="1"/>
        <end position="22"/>
    </location>
</feature>
<dbReference type="EMBL" id="CP137852">
    <property type="protein sequence ID" value="WPB86974.1"/>
    <property type="molecule type" value="Genomic_DNA"/>
</dbReference>
<dbReference type="RefSeq" id="WP_318650931.1">
    <property type="nucleotide sequence ID" value="NZ_CP137852.1"/>
</dbReference>
<accession>A0ABZ0PML7</accession>
<gene>
    <name evidence="2" type="ORF">R9Z33_08875</name>
</gene>